<accession>A0A4P6P7C6</accession>
<dbReference type="EMBL" id="CP034759">
    <property type="protein sequence ID" value="QBG36958.1"/>
    <property type="molecule type" value="Genomic_DNA"/>
</dbReference>
<dbReference type="OrthoDB" id="9804312at2"/>
<proteinExistence type="predicted"/>
<feature type="domain" description="Tellurite resistance methyltransferase TehB-like" evidence="1">
    <location>
        <begin position="23"/>
        <end position="171"/>
    </location>
</feature>
<keyword evidence="2" id="KW-0489">Methyltransferase</keyword>
<reference evidence="2 3" key="1">
    <citation type="submission" date="2018-12" db="EMBL/GenBank/DDBJ databases">
        <title>Complete genome of Litorilituus sediminis.</title>
        <authorList>
            <person name="Liu A."/>
            <person name="Rong J."/>
        </authorList>
    </citation>
    <scope>NUCLEOTIDE SEQUENCE [LARGE SCALE GENOMIC DNA]</scope>
    <source>
        <strain evidence="2 3">JCM 17549</strain>
    </source>
</reference>
<dbReference type="GO" id="GO:0032259">
    <property type="term" value="P:methylation"/>
    <property type="evidence" value="ECO:0007669"/>
    <property type="project" value="UniProtKB-KW"/>
</dbReference>
<keyword evidence="2" id="KW-0808">Transferase</keyword>
<gene>
    <name evidence="2" type="ORF">EMK97_15125</name>
</gene>
<evidence type="ECO:0000313" key="3">
    <source>
        <dbReference type="Proteomes" id="UP000290244"/>
    </source>
</evidence>
<dbReference type="InterPro" id="IPR029063">
    <property type="entry name" value="SAM-dependent_MTases_sf"/>
</dbReference>
<protein>
    <submittedName>
        <fullName evidence="2">Methyltransferase domain-containing protein</fullName>
    </submittedName>
</protein>
<dbReference type="GO" id="GO:0008168">
    <property type="term" value="F:methyltransferase activity"/>
    <property type="evidence" value="ECO:0007669"/>
    <property type="project" value="UniProtKB-KW"/>
</dbReference>
<organism evidence="2 3">
    <name type="scientific">Litorilituus sediminis</name>
    <dbReference type="NCBI Taxonomy" id="718192"/>
    <lineage>
        <taxon>Bacteria</taxon>
        <taxon>Pseudomonadati</taxon>
        <taxon>Pseudomonadota</taxon>
        <taxon>Gammaproteobacteria</taxon>
        <taxon>Alteromonadales</taxon>
        <taxon>Colwelliaceae</taxon>
        <taxon>Litorilituus</taxon>
    </lineage>
</organism>
<dbReference type="Gene3D" id="3.40.50.150">
    <property type="entry name" value="Vaccinia Virus protein VP39"/>
    <property type="match status" value="1"/>
</dbReference>
<dbReference type="Proteomes" id="UP000290244">
    <property type="component" value="Chromosome"/>
</dbReference>
<evidence type="ECO:0000313" key="2">
    <source>
        <dbReference type="EMBL" id="QBG36958.1"/>
    </source>
</evidence>
<dbReference type="SUPFAM" id="SSF53335">
    <property type="entry name" value="S-adenosyl-L-methionine-dependent methyltransferases"/>
    <property type="match status" value="1"/>
</dbReference>
<dbReference type="CDD" id="cd02440">
    <property type="entry name" value="AdoMet_MTases"/>
    <property type="match status" value="1"/>
</dbReference>
<name>A0A4P6P7C6_9GAMM</name>
<dbReference type="AlphaFoldDB" id="A0A4P6P7C6"/>
<dbReference type="RefSeq" id="WP_130603602.1">
    <property type="nucleotide sequence ID" value="NZ_CP034759.1"/>
</dbReference>
<sequence>MQASDLLMQSLAYLTPLSDDLPILDLACGTGRNGLCLLDNGHDVVFADKNLESLAQIKQQLLTEQYQESRDYAKFWSVDFEQENFTDLAAKQFAAIVVFRYLHRALFPQIKQAIVPGGAIVYETFTQAQAQYGRPTNPDFLLKPQELKAQFADWNILHYYEGVVDNEQNDTKQAIAQIIAIKPS</sequence>
<dbReference type="KEGG" id="lsd:EMK97_15125"/>
<keyword evidence="3" id="KW-1185">Reference proteome</keyword>
<evidence type="ECO:0000259" key="1">
    <source>
        <dbReference type="Pfam" id="PF03848"/>
    </source>
</evidence>
<dbReference type="InterPro" id="IPR015985">
    <property type="entry name" value="TehB-like_dom"/>
</dbReference>
<dbReference type="Pfam" id="PF03848">
    <property type="entry name" value="TehB"/>
    <property type="match status" value="1"/>
</dbReference>